<organism evidence="1 2">
    <name type="scientific">Mytilus edulis</name>
    <name type="common">Blue mussel</name>
    <dbReference type="NCBI Taxonomy" id="6550"/>
    <lineage>
        <taxon>Eukaryota</taxon>
        <taxon>Metazoa</taxon>
        <taxon>Spiralia</taxon>
        <taxon>Lophotrochozoa</taxon>
        <taxon>Mollusca</taxon>
        <taxon>Bivalvia</taxon>
        <taxon>Autobranchia</taxon>
        <taxon>Pteriomorphia</taxon>
        <taxon>Mytilida</taxon>
        <taxon>Mytiloidea</taxon>
        <taxon>Mytilidae</taxon>
        <taxon>Mytilinae</taxon>
        <taxon>Mytilus</taxon>
    </lineage>
</organism>
<dbReference type="PANTHER" id="PTHR35558">
    <property type="entry name" value="SGNH_HYDRO DOMAIN-CONTAINING PROTEIN"/>
    <property type="match status" value="1"/>
</dbReference>
<comment type="caution">
    <text evidence="1">The sequence shown here is derived from an EMBL/GenBank/DDBJ whole genome shotgun (WGS) entry which is preliminary data.</text>
</comment>
<gene>
    <name evidence="1" type="ORF">MEDL_3207</name>
</gene>
<dbReference type="PANTHER" id="PTHR35558:SF1">
    <property type="entry name" value="ENDONUCLEASE_EXONUCLEASE_PHOSPHATASE DOMAIN-CONTAINING PROTEIN"/>
    <property type="match status" value="1"/>
</dbReference>
<protein>
    <submittedName>
        <fullName evidence="1">Uncharacterized protein</fullName>
    </submittedName>
</protein>
<sequence length="457" mass="52244">MGKKRRTANRTGGQIMQNEEITQKKDGAGRRRIAKKTQGVGHVVAEGPVETTDFLSGNESEEDARAFTSLRHDPLHKNFEIANKSIDFTPSQESSIHDTVGEHVPFKIKEKIWEGKFIELHSLLRTQKAMEEVDEGDLKLKRGKICIEKRSSSVNLSINEWTSAFMVFMSVYIEKYCTRAQELLKYMRDIRLAATRSENWATYDEQFRLKIEKNPNLSWGNIHSEYWLLHITSPIYTVIVAISTTLLKILVCLTQRGYKSGRGLAKQCQACTARYEIIGNPGTQCKSNPGTQCKSKSMFHTCKACMARYEVIGNPGTQCKSKSMFHTCKACMARYEVIGNPGTQTACADLIDELKFDNFGKTIWKQLQPLLEGKIPYAPNTLAINDVIKLCFVFDKFEGFKTEHELTIRSLQLIEQKRYFGAIIFDEDHGYGLESHVKYFIRMNKDRVDKTNRVQDK</sequence>
<dbReference type="EMBL" id="CAJPWZ010000184">
    <property type="protein sequence ID" value="CAG2187773.1"/>
    <property type="molecule type" value="Genomic_DNA"/>
</dbReference>
<evidence type="ECO:0000313" key="2">
    <source>
        <dbReference type="Proteomes" id="UP000683360"/>
    </source>
</evidence>
<reference evidence="1" key="1">
    <citation type="submission" date="2021-03" db="EMBL/GenBank/DDBJ databases">
        <authorList>
            <person name="Bekaert M."/>
        </authorList>
    </citation>
    <scope>NUCLEOTIDE SEQUENCE</scope>
</reference>
<dbReference type="AlphaFoldDB" id="A0A8S3PVU3"/>
<name>A0A8S3PVU3_MYTED</name>
<proteinExistence type="predicted"/>
<evidence type="ECO:0000313" key="1">
    <source>
        <dbReference type="EMBL" id="CAG2187773.1"/>
    </source>
</evidence>
<dbReference type="Proteomes" id="UP000683360">
    <property type="component" value="Unassembled WGS sequence"/>
</dbReference>
<keyword evidence="2" id="KW-1185">Reference proteome</keyword>
<dbReference type="OrthoDB" id="10035003at2759"/>
<accession>A0A8S3PVU3</accession>